<dbReference type="Gene3D" id="3.40.50.720">
    <property type="entry name" value="NAD(P)-binding Rossmann-like Domain"/>
    <property type="match status" value="1"/>
</dbReference>
<sequence>MTVIGVIGMGQMGAGIAGRLAARGAMVLTNLDGRSAASAARARAAGVQAVSAAALAERSGLILSVVPPARARQVAEACLPLLQAVAKPPLYLDCNAVAPATVQAIAASFAALDQPFADASIIGGPPKSGGQGREDAGPRLYLSGPVAEAAGILRAVGLDARLLSAAIGDASAVKMSYAGITKGFQALGAAMALGAARNGATDALVAELRHSQPMLYDWLCRQIPRLYPKAYRWDGEMREIAAFLAPEAGSVRMLDGAADLFAAIAAAHEEGPETEMIALLDRFSGNAGSQA</sequence>
<comment type="caution">
    <text evidence="3">The sequence shown here is derived from an EMBL/GenBank/DDBJ whole genome shotgun (WGS) entry which is preliminary data.</text>
</comment>
<dbReference type="Gene3D" id="1.10.1040.10">
    <property type="entry name" value="N-(1-d-carboxylethyl)-l-norvaline Dehydrogenase, domain 2"/>
    <property type="match status" value="1"/>
</dbReference>
<gene>
    <name evidence="3" type="ORF">ACFOGJ_02730</name>
</gene>
<accession>A0ABV7KVF5</accession>
<dbReference type="RefSeq" id="WP_379897924.1">
    <property type="nucleotide sequence ID" value="NZ_JBHRTR010000007.1"/>
</dbReference>
<dbReference type="InterPro" id="IPR008927">
    <property type="entry name" value="6-PGluconate_DH-like_C_sf"/>
</dbReference>
<dbReference type="SUPFAM" id="SSF48179">
    <property type="entry name" value="6-phosphogluconate dehydrogenase C-terminal domain-like"/>
    <property type="match status" value="1"/>
</dbReference>
<dbReference type="EMBL" id="JBHRTR010000007">
    <property type="protein sequence ID" value="MFC3226125.1"/>
    <property type="molecule type" value="Genomic_DNA"/>
</dbReference>
<evidence type="ECO:0000259" key="2">
    <source>
        <dbReference type="Pfam" id="PF09130"/>
    </source>
</evidence>
<reference evidence="4" key="1">
    <citation type="journal article" date="2019" name="Int. J. Syst. Evol. Microbiol.">
        <title>The Global Catalogue of Microorganisms (GCM) 10K type strain sequencing project: providing services to taxonomists for standard genome sequencing and annotation.</title>
        <authorList>
            <consortium name="The Broad Institute Genomics Platform"/>
            <consortium name="The Broad Institute Genome Sequencing Center for Infectious Disease"/>
            <person name="Wu L."/>
            <person name="Ma J."/>
        </authorList>
    </citation>
    <scope>NUCLEOTIDE SEQUENCE [LARGE SCALE GENOMIC DNA]</scope>
    <source>
        <strain evidence="4">KCTC 42964</strain>
    </source>
</reference>
<dbReference type="InterPro" id="IPR015814">
    <property type="entry name" value="Pgluconate_DH_NAD-bd_C"/>
</dbReference>
<dbReference type="PANTHER" id="PTHR43580:SF2">
    <property type="entry name" value="CYTOKINE-LIKE NUCLEAR FACTOR N-PAC"/>
    <property type="match status" value="1"/>
</dbReference>
<proteinExistence type="predicted"/>
<evidence type="ECO:0000259" key="1">
    <source>
        <dbReference type="Pfam" id="PF03446"/>
    </source>
</evidence>
<dbReference type="InterPro" id="IPR036291">
    <property type="entry name" value="NAD(P)-bd_dom_sf"/>
</dbReference>
<dbReference type="PANTHER" id="PTHR43580">
    <property type="entry name" value="OXIDOREDUCTASE GLYR1-RELATED"/>
    <property type="match status" value="1"/>
</dbReference>
<feature type="domain" description="6-phosphogluconate dehydrogenase NADP-binding" evidence="1">
    <location>
        <begin position="4"/>
        <end position="126"/>
    </location>
</feature>
<dbReference type="InterPro" id="IPR006115">
    <property type="entry name" value="6PGDH_NADP-bd"/>
</dbReference>
<evidence type="ECO:0000313" key="4">
    <source>
        <dbReference type="Proteomes" id="UP001595528"/>
    </source>
</evidence>
<dbReference type="Proteomes" id="UP001595528">
    <property type="component" value="Unassembled WGS sequence"/>
</dbReference>
<dbReference type="Pfam" id="PF09130">
    <property type="entry name" value="DUF1932"/>
    <property type="match status" value="1"/>
</dbReference>
<feature type="domain" description="Phosphogluconate dehydrogenase NAD-binding putative C-terminal" evidence="2">
    <location>
        <begin position="195"/>
        <end position="263"/>
    </location>
</feature>
<protein>
    <submittedName>
        <fullName evidence="3">DUF1932 domain-containing protein</fullName>
    </submittedName>
</protein>
<dbReference type="InterPro" id="IPR013328">
    <property type="entry name" value="6PGD_dom2"/>
</dbReference>
<dbReference type="SUPFAM" id="SSF51735">
    <property type="entry name" value="NAD(P)-binding Rossmann-fold domains"/>
    <property type="match status" value="1"/>
</dbReference>
<dbReference type="Pfam" id="PF03446">
    <property type="entry name" value="NAD_binding_2"/>
    <property type="match status" value="1"/>
</dbReference>
<dbReference type="InterPro" id="IPR051265">
    <property type="entry name" value="HIBADH-related_NP60_sf"/>
</dbReference>
<organism evidence="3 4">
    <name type="scientific">Marinibaculum pumilum</name>
    <dbReference type="NCBI Taxonomy" id="1766165"/>
    <lineage>
        <taxon>Bacteria</taxon>
        <taxon>Pseudomonadati</taxon>
        <taxon>Pseudomonadota</taxon>
        <taxon>Alphaproteobacteria</taxon>
        <taxon>Rhodospirillales</taxon>
        <taxon>Rhodospirillaceae</taxon>
        <taxon>Marinibaculum</taxon>
    </lineage>
</organism>
<evidence type="ECO:0000313" key="3">
    <source>
        <dbReference type="EMBL" id="MFC3226125.1"/>
    </source>
</evidence>
<keyword evidence="4" id="KW-1185">Reference proteome</keyword>
<name>A0ABV7KVF5_9PROT</name>